<accession>A0A7T8KHJ1</accession>
<reference evidence="2" key="1">
    <citation type="submission" date="2021-01" db="EMBL/GenBank/DDBJ databases">
        <title>Caligus Genome Assembly.</title>
        <authorList>
            <person name="Gallardo-Escarate C."/>
        </authorList>
    </citation>
    <scope>NUCLEOTIDE SEQUENCE [LARGE SCALE GENOMIC DNA]</scope>
</reference>
<keyword evidence="2" id="KW-1185">Reference proteome</keyword>
<dbReference type="EMBL" id="CP045890">
    <property type="protein sequence ID" value="QQP56053.1"/>
    <property type="molecule type" value="Genomic_DNA"/>
</dbReference>
<sequence>MLILVRGDPAFTLTEVIGLDILAPRHPELYGLIIGRLGFQKNGSNAVCNQDGTDENCQPDNAGRQICLKP</sequence>
<dbReference type="AlphaFoldDB" id="A0A7T8KHJ1"/>
<name>A0A7T8KHJ1_CALRO</name>
<organism evidence="1 2">
    <name type="scientific">Caligus rogercresseyi</name>
    <name type="common">Sea louse</name>
    <dbReference type="NCBI Taxonomy" id="217165"/>
    <lineage>
        <taxon>Eukaryota</taxon>
        <taxon>Metazoa</taxon>
        <taxon>Ecdysozoa</taxon>
        <taxon>Arthropoda</taxon>
        <taxon>Crustacea</taxon>
        <taxon>Multicrustacea</taxon>
        <taxon>Hexanauplia</taxon>
        <taxon>Copepoda</taxon>
        <taxon>Siphonostomatoida</taxon>
        <taxon>Caligidae</taxon>
        <taxon>Caligus</taxon>
    </lineage>
</organism>
<dbReference type="Proteomes" id="UP000595437">
    <property type="component" value="Chromosome 1"/>
</dbReference>
<proteinExistence type="predicted"/>
<evidence type="ECO:0000313" key="1">
    <source>
        <dbReference type="EMBL" id="QQP56053.1"/>
    </source>
</evidence>
<evidence type="ECO:0000313" key="2">
    <source>
        <dbReference type="Proteomes" id="UP000595437"/>
    </source>
</evidence>
<protein>
    <submittedName>
        <fullName evidence="1">Uncharacterized protein</fullName>
    </submittedName>
</protein>
<gene>
    <name evidence="1" type="ORF">FKW44_000599</name>
</gene>